<dbReference type="EMBL" id="JAULSY010000031">
    <property type="protein sequence ID" value="KAK0670475.1"/>
    <property type="molecule type" value="Genomic_DNA"/>
</dbReference>
<keyword evidence="1" id="KW-0812">Transmembrane</keyword>
<keyword evidence="3" id="KW-1185">Reference proteome</keyword>
<evidence type="ECO:0000256" key="1">
    <source>
        <dbReference type="SAM" id="Phobius"/>
    </source>
</evidence>
<dbReference type="AlphaFoldDB" id="A0AA40DDU4"/>
<organism evidence="2 3">
    <name type="scientific">Cercophora samala</name>
    <dbReference type="NCBI Taxonomy" id="330535"/>
    <lineage>
        <taxon>Eukaryota</taxon>
        <taxon>Fungi</taxon>
        <taxon>Dikarya</taxon>
        <taxon>Ascomycota</taxon>
        <taxon>Pezizomycotina</taxon>
        <taxon>Sordariomycetes</taxon>
        <taxon>Sordariomycetidae</taxon>
        <taxon>Sordariales</taxon>
        <taxon>Lasiosphaeriaceae</taxon>
        <taxon>Cercophora</taxon>
    </lineage>
</organism>
<gene>
    <name evidence="2" type="ORF">QBC41DRAFT_317827</name>
</gene>
<keyword evidence="1" id="KW-0472">Membrane</keyword>
<dbReference type="Proteomes" id="UP001174997">
    <property type="component" value="Unassembled WGS sequence"/>
</dbReference>
<evidence type="ECO:0000313" key="3">
    <source>
        <dbReference type="Proteomes" id="UP001174997"/>
    </source>
</evidence>
<name>A0AA40DDU4_9PEZI</name>
<feature type="transmembrane region" description="Helical" evidence="1">
    <location>
        <begin position="76"/>
        <end position="94"/>
    </location>
</feature>
<feature type="transmembrane region" description="Helical" evidence="1">
    <location>
        <begin position="20"/>
        <end position="40"/>
    </location>
</feature>
<comment type="caution">
    <text evidence="2">The sequence shown here is derived from an EMBL/GenBank/DDBJ whole genome shotgun (WGS) entry which is preliminary data.</text>
</comment>
<reference evidence="2" key="1">
    <citation type="submission" date="2023-06" db="EMBL/GenBank/DDBJ databases">
        <title>Genome-scale phylogeny and comparative genomics of the fungal order Sordariales.</title>
        <authorList>
            <consortium name="Lawrence Berkeley National Laboratory"/>
            <person name="Hensen N."/>
            <person name="Bonometti L."/>
            <person name="Westerberg I."/>
            <person name="Brannstrom I.O."/>
            <person name="Guillou S."/>
            <person name="Cros-Aarteil S."/>
            <person name="Calhoun S."/>
            <person name="Haridas S."/>
            <person name="Kuo A."/>
            <person name="Mondo S."/>
            <person name="Pangilinan J."/>
            <person name="Riley R."/>
            <person name="Labutti K."/>
            <person name="Andreopoulos B."/>
            <person name="Lipzen A."/>
            <person name="Chen C."/>
            <person name="Yanf M."/>
            <person name="Daum C."/>
            <person name="Ng V."/>
            <person name="Clum A."/>
            <person name="Steindorff A."/>
            <person name="Ohm R."/>
            <person name="Martin F."/>
            <person name="Silar P."/>
            <person name="Natvig D."/>
            <person name="Lalanne C."/>
            <person name="Gautier V."/>
            <person name="Ament-Velasquez S.L."/>
            <person name="Kruys A."/>
            <person name="Hutchinson M.I."/>
            <person name="Powell A.J."/>
            <person name="Barry K."/>
            <person name="Miller A.N."/>
            <person name="Grigoriev I.V."/>
            <person name="Debuchy R."/>
            <person name="Gladieux P."/>
            <person name="Thoren M.H."/>
            <person name="Johannesson H."/>
        </authorList>
    </citation>
    <scope>NUCLEOTIDE SEQUENCE</scope>
    <source>
        <strain evidence="2">CBS 307.81</strain>
    </source>
</reference>
<keyword evidence="1" id="KW-1133">Transmembrane helix</keyword>
<feature type="transmembrane region" description="Helical" evidence="1">
    <location>
        <begin position="47"/>
        <end position="70"/>
    </location>
</feature>
<sequence length="111" mass="12617">MEKGLGEGWGGFYGYGYTTQGMKALGGSVGVFLCLVFWHCMHQHTQWFLFCSSFCSWCCVLSCVLISVWFIYLYPFIVSLIVTQMPIIALVEAFKTLRWLPAWCSFLGTLS</sequence>
<protein>
    <submittedName>
        <fullName evidence="2">Uncharacterized protein</fullName>
    </submittedName>
</protein>
<accession>A0AA40DDU4</accession>
<evidence type="ECO:0000313" key="2">
    <source>
        <dbReference type="EMBL" id="KAK0670475.1"/>
    </source>
</evidence>
<proteinExistence type="predicted"/>